<dbReference type="EMBL" id="BJUV01000031">
    <property type="protein sequence ID" value="GEK84235.1"/>
    <property type="molecule type" value="Genomic_DNA"/>
</dbReference>
<dbReference type="Proteomes" id="UP000321154">
    <property type="component" value="Unassembled WGS sequence"/>
</dbReference>
<evidence type="ECO:0000313" key="2">
    <source>
        <dbReference type="EMBL" id="GEK84235.1"/>
    </source>
</evidence>
<name>A0ABQ0UTE9_9MICO</name>
<sequence>MVEVAEVAGAGVRVAGAVAVAVRVAGVVAGVLGTGAAEALVTVEARVDGVEARVSVDVRVAGVMAGPVAADAAAVLREGPPAARSRASASRRVRGGPSCRGSLTRPRWWCRRS</sequence>
<accession>A0ABQ0UTE9</accession>
<keyword evidence="3" id="KW-1185">Reference proteome</keyword>
<feature type="region of interest" description="Disordered" evidence="1">
    <location>
        <begin position="81"/>
        <end position="103"/>
    </location>
</feature>
<evidence type="ECO:0000256" key="1">
    <source>
        <dbReference type="SAM" id="MobiDB-lite"/>
    </source>
</evidence>
<proteinExistence type="predicted"/>
<organism evidence="2 3">
    <name type="scientific">Frigoribacterium faeni</name>
    <dbReference type="NCBI Taxonomy" id="145483"/>
    <lineage>
        <taxon>Bacteria</taxon>
        <taxon>Bacillati</taxon>
        <taxon>Actinomycetota</taxon>
        <taxon>Actinomycetes</taxon>
        <taxon>Micrococcales</taxon>
        <taxon>Microbacteriaceae</taxon>
        <taxon>Frigoribacterium</taxon>
    </lineage>
</organism>
<reference evidence="2 3" key="1">
    <citation type="submission" date="2019-07" db="EMBL/GenBank/DDBJ databases">
        <title>Whole genome shotgun sequence of Frigoribacterium faeni NBRC 103066.</title>
        <authorList>
            <person name="Hosoyama A."/>
            <person name="Uohara A."/>
            <person name="Ohji S."/>
            <person name="Ichikawa N."/>
        </authorList>
    </citation>
    <scope>NUCLEOTIDE SEQUENCE [LARGE SCALE GENOMIC DNA]</scope>
    <source>
        <strain evidence="2 3">NBRC 103066</strain>
    </source>
</reference>
<gene>
    <name evidence="2" type="ORF">FFA01_25440</name>
</gene>
<protein>
    <submittedName>
        <fullName evidence="2">Uncharacterized protein</fullName>
    </submittedName>
</protein>
<evidence type="ECO:0000313" key="3">
    <source>
        <dbReference type="Proteomes" id="UP000321154"/>
    </source>
</evidence>
<comment type="caution">
    <text evidence="2">The sequence shown here is derived from an EMBL/GenBank/DDBJ whole genome shotgun (WGS) entry which is preliminary data.</text>
</comment>